<sequence length="96" mass="10459">MTEPTPIPVQDVSGCGCGEHDEDAPELDVRAVPHKIRHATVFGALEAIPSGGSLILVAPHNPLPLLRQIEARDPGAIEVSYLDEGPEAWRLRLHRR</sequence>
<dbReference type="InterPro" id="IPR018720">
    <property type="entry name" value="DUF2249"/>
</dbReference>
<reference evidence="3 4" key="1">
    <citation type="submission" date="2019-06" db="EMBL/GenBank/DDBJ databases">
        <title>Sequencing the genomes of 1000 actinobacteria strains.</title>
        <authorList>
            <person name="Klenk H.-P."/>
        </authorList>
    </citation>
    <scope>NUCLEOTIDE SEQUENCE [LARGE SCALE GENOMIC DNA]</scope>
    <source>
        <strain evidence="3 4">DSM 12335</strain>
    </source>
</reference>
<feature type="domain" description="DUF2249" evidence="2">
    <location>
        <begin position="26"/>
        <end position="95"/>
    </location>
</feature>
<dbReference type="Pfam" id="PF10006">
    <property type="entry name" value="DUF2249"/>
    <property type="match status" value="1"/>
</dbReference>
<organism evidence="3 4">
    <name type="scientific">Ornithinicoccus hortensis</name>
    <dbReference type="NCBI Taxonomy" id="82346"/>
    <lineage>
        <taxon>Bacteria</taxon>
        <taxon>Bacillati</taxon>
        <taxon>Actinomycetota</taxon>
        <taxon>Actinomycetes</taxon>
        <taxon>Micrococcales</taxon>
        <taxon>Intrasporangiaceae</taxon>
        <taxon>Ornithinicoccus</taxon>
    </lineage>
</organism>
<dbReference type="RefSeq" id="WP_141783518.1">
    <property type="nucleotide sequence ID" value="NZ_BAAAIK010000003.1"/>
</dbReference>
<name>A0A542YMC3_9MICO</name>
<proteinExistence type="predicted"/>
<dbReference type="Proteomes" id="UP000319516">
    <property type="component" value="Unassembled WGS sequence"/>
</dbReference>
<dbReference type="OrthoDB" id="8451629at2"/>
<gene>
    <name evidence="3" type="ORF">FB467_0302</name>
</gene>
<protein>
    <submittedName>
        <fullName evidence="3">Uncharacterized protein (DUF2249 family)</fullName>
    </submittedName>
</protein>
<dbReference type="AlphaFoldDB" id="A0A542YMC3"/>
<evidence type="ECO:0000259" key="2">
    <source>
        <dbReference type="Pfam" id="PF10006"/>
    </source>
</evidence>
<dbReference type="EMBL" id="VFOP01000001">
    <property type="protein sequence ID" value="TQL49237.1"/>
    <property type="molecule type" value="Genomic_DNA"/>
</dbReference>
<comment type="caution">
    <text evidence="3">The sequence shown here is derived from an EMBL/GenBank/DDBJ whole genome shotgun (WGS) entry which is preliminary data.</text>
</comment>
<keyword evidence="4" id="KW-1185">Reference proteome</keyword>
<evidence type="ECO:0000256" key="1">
    <source>
        <dbReference type="SAM" id="MobiDB-lite"/>
    </source>
</evidence>
<evidence type="ECO:0000313" key="3">
    <source>
        <dbReference type="EMBL" id="TQL49237.1"/>
    </source>
</evidence>
<accession>A0A542YMC3</accession>
<evidence type="ECO:0000313" key="4">
    <source>
        <dbReference type="Proteomes" id="UP000319516"/>
    </source>
</evidence>
<feature type="region of interest" description="Disordered" evidence="1">
    <location>
        <begin position="1"/>
        <end position="21"/>
    </location>
</feature>